<dbReference type="InterPro" id="IPR029024">
    <property type="entry name" value="TerB-like"/>
</dbReference>
<feature type="transmembrane region" description="Helical" evidence="6">
    <location>
        <begin position="420"/>
        <end position="438"/>
    </location>
</feature>
<reference evidence="8" key="1">
    <citation type="journal article" date="2018" name="Nat. Microbiol.">
        <title>Leveraging single-cell genomics to expand the fungal tree of life.</title>
        <authorList>
            <person name="Ahrendt S.R."/>
            <person name="Quandt C.A."/>
            <person name="Ciobanu D."/>
            <person name="Clum A."/>
            <person name="Salamov A."/>
            <person name="Andreopoulos B."/>
            <person name="Cheng J.F."/>
            <person name="Woyke T."/>
            <person name="Pelin A."/>
            <person name="Henrissat B."/>
            <person name="Reynolds N.K."/>
            <person name="Benny G.L."/>
            <person name="Smith M.E."/>
            <person name="James T.Y."/>
            <person name="Grigoriev I.V."/>
        </authorList>
    </citation>
    <scope>NUCLEOTIDE SEQUENCE [LARGE SCALE GENOMIC DNA]</scope>
</reference>
<dbReference type="InterPro" id="IPR007941">
    <property type="entry name" value="DUF726"/>
</dbReference>
<keyword evidence="3 6" id="KW-1133">Transmembrane helix</keyword>
<organism evidence="7 8">
    <name type="scientific">Blyttiomyces helicus</name>
    <dbReference type="NCBI Taxonomy" id="388810"/>
    <lineage>
        <taxon>Eukaryota</taxon>
        <taxon>Fungi</taxon>
        <taxon>Fungi incertae sedis</taxon>
        <taxon>Chytridiomycota</taxon>
        <taxon>Chytridiomycota incertae sedis</taxon>
        <taxon>Chytridiomycetes</taxon>
        <taxon>Chytridiomycetes incertae sedis</taxon>
        <taxon>Blyttiomyces</taxon>
    </lineage>
</organism>
<dbReference type="Proteomes" id="UP000269721">
    <property type="component" value="Unassembled WGS sequence"/>
</dbReference>
<feature type="compositionally biased region" description="Basic and acidic residues" evidence="5">
    <location>
        <begin position="552"/>
        <end position="583"/>
    </location>
</feature>
<protein>
    <submittedName>
        <fullName evidence="7">Uncharacterized protein</fullName>
    </submittedName>
</protein>
<dbReference type="Pfam" id="PF05277">
    <property type="entry name" value="DUF726"/>
    <property type="match status" value="2"/>
</dbReference>
<keyword evidence="2 6" id="KW-0812">Transmembrane</keyword>
<comment type="subcellular location">
    <subcellularLocation>
        <location evidence="1">Membrane</location>
        <topology evidence="1">Multi-pass membrane protein</topology>
    </subcellularLocation>
</comment>
<feature type="compositionally biased region" description="Low complexity" evidence="5">
    <location>
        <begin position="662"/>
        <end position="700"/>
    </location>
</feature>
<feature type="transmembrane region" description="Helical" evidence="6">
    <location>
        <begin position="444"/>
        <end position="465"/>
    </location>
</feature>
<dbReference type="PANTHER" id="PTHR17920">
    <property type="entry name" value="TRANSMEMBRANE AND COILED-COIL DOMAIN-CONTAINING PROTEIN 4 TMCO4"/>
    <property type="match status" value="1"/>
</dbReference>
<evidence type="ECO:0000256" key="2">
    <source>
        <dbReference type="ARBA" id="ARBA00022692"/>
    </source>
</evidence>
<keyword evidence="8" id="KW-1185">Reference proteome</keyword>
<dbReference type="PANTHER" id="PTHR17920:SF3">
    <property type="entry name" value="TRANSMEMBRANE AND COILED-COIL DOMAIN-CONTAINING PROTEIN 4"/>
    <property type="match status" value="1"/>
</dbReference>
<evidence type="ECO:0000256" key="6">
    <source>
        <dbReference type="SAM" id="Phobius"/>
    </source>
</evidence>
<evidence type="ECO:0000256" key="3">
    <source>
        <dbReference type="ARBA" id="ARBA00022989"/>
    </source>
</evidence>
<gene>
    <name evidence="7" type="ORF">BDK51DRAFT_53005</name>
</gene>
<evidence type="ECO:0000256" key="4">
    <source>
        <dbReference type="ARBA" id="ARBA00023136"/>
    </source>
</evidence>
<evidence type="ECO:0000256" key="1">
    <source>
        <dbReference type="ARBA" id="ARBA00004141"/>
    </source>
</evidence>
<dbReference type="SUPFAM" id="SSF158682">
    <property type="entry name" value="TerB-like"/>
    <property type="match status" value="1"/>
</dbReference>
<feature type="compositionally biased region" description="Low complexity" evidence="5">
    <location>
        <begin position="90"/>
        <end position="99"/>
    </location>
</feature>
<dbReference type="AlphaFoldDB" id="A0A4V1IRU2"/>
<sequence length="974" mass="104303">MASSDPQLVRTPDPTPEHQEPESETLDNDPPLPTPLEAALEQLSLHSIPPLLSAPHEILSPETDLVSQDSSKVPPAQLDSSSEKPEDPTDTPTSDVDSTGGIDGGESEDDARSDRGSIGDLSDFGAEPAAPPPPEPHLPPLDIRSRSRAPAPFSTSLAPPHYPRASSPVRTEYGGEDDAPHDADDLMSVRSVMTTRTLKQNRQPVSKSSKISRMQSIFTESQKIAYVGLCYLAISHFKKSRLTGMKKAAAAYDKWAAVFMERLYIYLDLIEAERVMIKNLAEHGLVPSDLSSTILSDARKAAERLKSESERRQQAEQEALDQGLPVDLTEEIVADADLSDVRYTIISHLFVLCISDGQYDARSRAILRVIAEHLEVPWLDVIKLENTIADQLRIYEDSDEVKPDQMIVGQRNKKDAQRRWLFTGLATLAGGVAIGLTAGLAAPLIAGGIGVALGTFGVTGASAVLGSTSAIALITTGGVLTGGAAELCRPSRSPSISAFSGMGGAKMMKRTRGISQFEFVTVEKGLLLIDENKEKRRTERRKKRRREARIALQEKLDKAAKAREEKEAEARGEKPLPNRSKEEEAAEEAQPVEEPVEAPPPPYEAASSRATLERTSAWVREASDPTMSAGSRSPPAMRSPPMTPPRPASAAVDRPKPLNAASSSTSLSRPSLTSHSRQPSQELVPSSSSLSRSPSPGPQLTPLAPSHAHQPLHEFTPGISPLEPGPGLIAPPPIAAGGSWKRGPPGSAFAQQTAFSPPTPPPAATVATHTSSPATPRIALIPSANSDAPRDSTVLWETTQSEFEDVGTTIDDSPLPDFDDTLTVDDGTVMDDLASTVAGDDDEGIRFREPEGPPKAKQTNVLITVAGWITYGFDDHTLPFSTLEPGVHGDQYALAWETDTLQELGSALKLLVGEVASFLLQQGLQATVLAGLMVGLTGPLWVLKLSYLVDNPWGNGLTKANKAGRVGFFFGCLG</sequence>
<dbReference type="GO" id="GO:0016020">
    <property type="term" value="C:membrane"/>
    <property type="evidence" value="ECO:0007669"/>
    <property type="project" value="UniProtKB-SubCell"/>
</dbReference>
<feature type="compositionally biased region" description="Pro residues" evidence="5">
    <location>
        <begin position="129"/>
        <end position="139"/>
    </location>
</feature>
<evidence type="ECO:0000256" key="5">
    <source>
        <dbReference type="SAM" id="MobiDB-lite"/>
    </source>
</evidence>
<feature type="compositionally biased region" description="Pro residues" evidence="5">
    <location>
        <begin position="637"/>
        <end position="647"/>
    </location>
</feature>
<evidence type="ECO:0000313" key="8">
    <source>
        <dbReference type="Proteomes" id="UP000269721"/>
    </source>
</evidence>
<feature type="compositionally biased region" description="Low complexity" evidence="5">
    <location>
        <begin position="764"/>
        <end position="773"/>
    </location>
</feature>
<proteinExistence type="predicted"/>
<dbReference type="EMBL" id="KZ995158">
    <property type="protein sequence ID" value="RKO91247.1"/>
    <property type="molecule type" value="Genomic_DNA"/>
</dbReference>
<keyword evidence="4 6" id="KW-0472">Membrane</keyword>
<feature type="region of interest" description="Disordered" evidence="5">
    <location>
        <begin position="552"/>
        <end position="773"/>
    </location>
</feature>
<evidence type="ECO:0000313" key="7">
    <source>
        <dbReference type="EMBL" id="RKO91247.1"/>
    </source>
</evidence>
<dbReference type="CDD" id="cd07177">
    <property type="entry name" value="terB_like"/>
    <property type="match status" value="1"/>
</dbReference>
<feature type="region of interest" description="Disordered" evidence="5">
    <location>
        <begin position="1"/>
        <end position="186"/>
    </location>
</feature>
<dbReference type="OrthoDB" id="277931at2759"/>
<feature type="compositionally biased region" description="Acidic residues" evidence="5">
    <location>
        <begin position="584"/>
        <end position="596"/>
    </location>
</feature>
<name>A0A4V1IRU2_9FUNG</name>
<accession>A0A4V1IRU2</accession>